<dbReference type="GO" id="GO:0035312">
    <property type="term" value="F:5'-3' DNA exonuclease activity"/>
    <property type="evidence" value="ECO:0007669"/>
    <property type="project" value="TreeGrafter"/>
</dbReference>
<feature type="compositionally biased region" description="Basic and acidic residues" evidence="13">
    <location>
        <begin position="849"/>
        <end position="858"/>
    </location>
</feature>
<dbReference type="GO" id="GO:0005634">
    <property type="term" value="C:nucleus"/>
    <property type="evidence" value="ECO:0007669"/>
    <property type="project" value="UniProtKB-SubCell"/>
</dbReference>
<comment type="similarity">
    <text evidence="2">Belongs to the DNA repair metallo-beta-lactamase (DRMBL) family.</text>
</comment>
<dbReference type="GO" id="GO:0000723">
    <property type="term" value="P:telomere maintenance"/>
    <property type="evidence" value="ECO:0007669"/>
    <property type="project" value="TreeGrafter"/>
</dbReference>
<evidence type="ECO:0000256" key="5">
    <source>
        <dbReference type="ARBA" id="ARBA00022763"/>
    </source>
</evidence>
<keyword evidence="4" id="KW-0255">Endonuclease</keyword>
<evidence type="ECO:0000313" key="16">
    <source>
        <dbReference type="Proteomes" id="UP000076727"/>
    </source>
</evidence>
<comment type="subcellular location">
    <subcellularLocation>
        <location evidence="1">Nucleus</location>
    </subcellularLocation>
</comment>
<evidence type="ECO:0000256" key="9">
    <source>
        <dbReference type="ARBA" id="ARBA00023204"/>
    </source>
</evidence>
<accession>A0A165NS19</accession>
<keyword evidence="7" id="KW-0269">Exonuclease</keyword>
<feature type="compositionally biased region" description="Polar residues" evidence="13">
    <location>
        <begin position="669"/>
        <end position="678"/>
    </location>
</feature>
<evidence type="ECO:0000256" key="12">
    <source>
        <dbReference type="ARBA" id="ARBA00042677"/>
    </source>
</evidence>
<feature type="region of interest" description="Disordered" evidence="13">
    <location>
        <begin position="607"/>
        <end position="858"/>
    </location>
</feature>
<evidence type="ECO:0000259" key="14">
    <source>
        <dbReference type="Pfam" id="PF07522"/>
    </source>
</evidence>
<evidence type="ECO:0000256" key="7">
    <source>
        <dbReference type="ARBA" id="ARBA00022839"/>
    </source>
</evidence>
<dbReference type="OrthoDB" id="5561659at2759"/>
<dbReference type="GO" id="GO:0004519">
    <property type="term" value="F:endonuclease activity"/>
    <property type="evidence" value="ECO:0007669"/>
    <property type="project" value="UniProtKB-KW"/>
</dbReference>
<keyword evidence="5" id="KW-0227">DNA damage</keyword>
<dbReference type="GO" id="GO:0036297">
    <property type="term" value="P:interstrand cross-link repair"/>
    <property type="evidence" value="ECO:0007669"/>
    <property type="project" value="TreeGrafter"/>
</dbReference>
<organism evidence="15 16">
    <name type="scientific">Daedalea quercina L-15889</name>
    <dbReference type="NCBI Taxonomy" id="1314783"/>
    <lineage>
        <taxon>Eukaryota</taxon>
        <taxon>Fungi</taxon>
        <taxon>Dikarya</taxon>
        <taxon>Basidiomycota</taxon>
        <taxon>Agaricomycotina</taxon>
        <taxon>Agaricomycetes</taxon>
        <taxon>Polyporales</taxon>
        <taxon>Fomitopsis</taxon>
    </lineage>
</organism>
<dbReference type="Proteomes" id="UP000076727">
    <property type="component" value="Unassembled WGS sequence"/>
</dbReference>
<evidence type="ECO:0000256" key="11">
    <source>
        <dbReference type="ARBA" id="ARBA00039759"/>
    </source>
</evidence>
<dbReference type="STRING" id="1314783.A0A165NS19"/>
<dbReference type="GO" id="GO:0003684">
    <property type="term" value="F:damaged DNA binding"/>
    <property type="evidence" value="ECO:0007669"/>
    <property type="project" value="TreeGrafter"/>
</dbReference>
<feature type="region of interest" description="Disordered" evidence="13">
    <location>
        <begin position="892"/>
        <end position="955"/>
    </location>
</feature>
<dbReference type="InterPro" id="IPR011084">
    <property type="entry name" value="DRMBL"/>
</dbReference>
<evidence type="ECO:0000313" key="15">
    <source>
        <dbReference type="EMBL" id="KZT67300.1"/>
    </source>
</evidence>
<feature type="compositionally biased region" description="Low complexity" evidence="13">
    <location>
        <begin position="624"/>
        <end position="633"/>
    </location>
</feature>
<feature type="compositionally biased region" description="Low complexity" evidence="13">
    <location>
        <begin position="512"/>
        <end position="522"/>
    </location>
</feature>
<feature type="compositionally biased region" description="Polar residues" evidence="13">
    <location>
        <begin position="905"/>
        <end position="917"/>
    </location>
</feature>
<dbReference type="PANTHER" id="PTHR23240">
    <property type="entry name" value="DNA CROSS-LINK REPAIR PROTEIN PSO2/SNM1-RELATED"/>
    <property type="match status" value="1"/>
</dbReference>
<feature type="region of interest" description="Disordered" evidence="13">
    <location>
        <begin position="976"/>
        <end position="996"/>
    </location>
</feature>
<evidence type="ECO:0000256" key="8">
    <source>
        <dbReference type="ARBA" id="ARBA00023172"/>
    </source>
</evidence>
<keyword evidence="16" id="KW-1185">Reference proteome</keyword>
<keyword evidence="10" id="KW-0539">Nucleus</keyword>
<keyword evidence="3" id="KW-0540">Nuclease</keyword>
<feature type="compositionally biased region" description="Basic and acidic residues" evidence="13">
    <location>
        <begin position="827"/>
        <end position="836"/>
    </location>
</feature>
<feature type="compositionally biased region" description="Acidic residues" evidence="13">
    <location>
        <begin position="568"/>
        <end position="579"/>
    </location>
</feature>
<feature type="compositionally biased region" description="Polar residues" evidence="13">
    <location>
        <begin position="924"/>
        <end position="940"/>
    </location>
</feature>
<evidence type="ECO:0000256" key="2">
    <source>
        <dbReference type="ARBA" id="ARBA00010304"/>
    </source>
</evidence>
<gene>
    <name evidence="15" type="ORF">DAEQUDRAFT_751801</name>
</gene>
<dbReference type="AlphaFoldDB" id="A0A165NS19"/>
<dbReference type="Gene3D" id="3.40.50.12650">
    <property type="match status" value="1"/>
</dbReference>
<evidence type="ECO:0000256" key="3">
    <source>
        <dbReference type="ARBA" id="ARBA00022722"/>
    </source>
</evidence>
<dbReference type="GO" id="GO:0006310">
    <property type="term" value="P:DNA recombination"/>
    <property type="evidence" value="ECO:0007669"/>
    <property type="project" value="UniProtKB-KW"/>
</dbReference>
<name>A0A165NS19_9APHY</name>
<protein>
    <recommendedName>
        <fullName evidence="11">Protein artemis</fullName>
    </recommendedName>
    <alternativeName>
        <fullName evidence="12">DNA cross-link repair 1C protein</fullName>
    </alternativeName>
</protein>
<dbReference type="Pfam" id="PF07522">
    <property type="entry name" value="DRMBL"/>
    <property type="match status" value="1"/>
</dbReference>
<feature type="domain" description="DNA repair metallo-beta-lactamase" evidence="14">
    <location>
        <begin position="284"/>
        <end position="399"/>
    </location>
</feature>
<evidence type="ECO:0000256" key="4">
    <source>
        <dbReference type="ARBA" id="ARBA00022759"/>
    </source>
</evidence>
<keyword evidence="6" id="KW-0378">Hydrolase</keyword>
<reference evidence="15 16" key="1">
    <citation type="journal article" date="2016" name="Mol. Biol. Evol.">
        <title>Comparative Genomics of Early-Diverging Mushroom-Forming Fungi Provides Insights into the Origins of Lignocellulose Decay Capabilities.</title>
        <authorList>
            <person name="Nagy L.G."/>
            <person name="Riley R."/>
            <person name="Tritt A."/>
            <person name="Adam C."/>
            <person name="Daum C."/>
            <person name="Floudas D."/>
            <person name="Sun H."/>
            <person name="Yadav J.S."/>
            <person name="Pangilinan J."/>
            <person name="Larsson K.H."/>
            <person name="Matsuura K."/>
            <person name="Barry K."/>
            <person name="Labutti K."/>
            <person name="Kuo R."/>
            <person name="Ohm R.A."/>
            <person name="Bhattacharya S.S."/>
            <person name="Shirouzu T."/>
            <person name="Yoshinaga Y."/>
            <person name="Martin F.M."/>
            <person name="Grigoriev I.V."/>
            <person name="Hibbett D.S."/>
        </authorList>
    </citation>
    <scope>NUCLEOTIDE SEQUENCE [LARGE SCALE GENOMIC DNA]</scope>
    <source>
        <strain evidence="15 16">L-15889</strain>
    </source>
</reference>
<dbReference type="Gene3D" id="3.60.15.10">
    <property type="entry name" value="Ribonuclease Z/Hydroxyacylglutathione hydrolase-like"/>
    <property type="match status" value="1"/>
</dbReference>
<sequence length="996" mass="110491">MPPGTPYGSFIRHYKIRVDDFTETIEKAALYLLTHTHTDHLTGLSAHSFGQTIICSPDAKEMLLRHEVYNERALKDMDLRAEKVRTFKHLKIEPRRDQDGAIYYAGSRDLLRAVALNKPTEFRLSNGDLVLVTLFDANHCPGAVMFLIQGERGTVLHTGDFRAEPWFLESLVRNPFLQPFLAAEDLLQEQTRGKKKSNAVHQTLDAIHLDTACLLSTISVPTKDAATSGLISLMRLLPSSTYFFINAWTWGFEDIFKSVARGFDSQIHVDRYKHSVYTNITDPFLKRIITTDAGSTRFHACERFSRCEHVSVDGNGARAPTAAANVGVSLSGTGKHVVYVNPVTMGTAGWELYMKATKKKLLSGEVVNHLLVPLSRHSPLPELRTFVSMFKPKELIPNTLDPALKGLDWACMSEMFSGCLASDSTIVLKAEIDCSRVDVREMVHELLSDAEAGEDVAIKNLEGDGARELAERWADNGKFRRKLEVMHQYLRGKDRVIVERVMDGRGQHLTLDSDPPSSSAQPAEPPVTLNTSEPPKRKPVFQGRATAEETARAMARLRPVPRVFTEPGSDEDTEDEDAEEQRARTAHQLFAAQAGICEDPFGVSLRSSSPILSSPQGTPMKRTSASSPSSAAPDGLPVAPSSKNGLQSDRVGASRGPRHIVASRKDNIAPSTSAQNYPRSPPRRIVDTPTVAAEEYPIGVAAQRDRKSKQTPLPTLHAGPRTPSTAQCRHIAPVTPSSAARPRKTPRGKCNSPLEDMQNIERRRSLSPSPAAKRRKTDKSDALTRLASSNSLSNSFPAFGVTPQPINDPLPAASPALQSKIPSEPIDDTRRHDLPDKSTLLLNVSDQTVAHEDPEKARRRAMRLEREIAEEKLYQARPDLASQMYIARRERRLSRAQREQDRPQRTSGLLQAESTLGTEGLNVRNASRSTSKMHASTSRVLDQLPLEDHEDESGVRINRERSRLLAERFKQEIAKGKRPGLVIPRMQCLESQEEEP</sequence>
<evidence type="ECO:0000256" key="10">
    <source>
        <dbReference type="ARBA" id="ARBA00023242"/>
    </source>
</evidence>
<feature type="region of interest" description="Disordered" evidence="13">
    <location>
        <begin position="507"/>
        <end position="583"/>
    </location>
</feature>
<dbReference type="EMBL" id="KV429078">
    <property type="protein sequence ID" value="KZT67300.1"/>
    <property type="molecule type" value="Genomic_DNA"/>
</dbReference>
<keyword evidence="8" id="KW-0233">DNA recombination</keyword>
<evidence type="ECO:0000256" key="1">
    <source>
        <dbReference type="ARBA" id="ARBA00004123"/>
    </source>
</evidence>
<proteinExistence type="inferred from homology"/>
<keyword evidence="9" id="KW-0234">DNA repair</keyword>
<evidence type="ECO:0000256" key="6">
    <source>
        <dbReference type="ARBA" id="ARBA00022801"/>
    </source>
</evidence>
<dbReference type="PANTHER" id="PTHR23240:SF8">
    <property type="entry name" value="PROTEIN ARTEMIS"/>
    <property type="match status" value="1"/>
</dbReference>
<evidence type="ECO:0000256" key="13">
    <source>
        <dbReference type="SAM" id="MobiDB-lite"/>
    </source>
</evidence>
<dbReference type="GO" id="GO:0006303">
    <property type="term" value="P:double-strand break repair via nonhomologous end joining"/>
    <property type="evidence" value="ECO:0007669"/>
    <property type="project" value="TreeGrafter"/>
</dbReference>
<dbReference type="InterPro" id="IPR036866">
    <property type="entry name" value="RibonucZ/Hydroxyglut_hydro"/>
</dbReference>
<feature type="compositionally biased region" description="Polar residues" evidence="13">
    <location>
        <begin position="786"/>
        <end position="796"/>
    </location>
</feature>
<dbReference type="SUPFAM" id="SSF56281">
    <property type="entry name" value="Metallo-hydrolase/oxidoreductase"/>
    <property type="match status" value="1"/>
</dbReference>